<feature type="binding site" evidence="18">
    <location>
        <position position="165"/>
    </location>
    <ligand>
        <name>(6S)-NADPHX</name>
        <dbReference type="ChEBI" id="CHEBI:64076"/>
    </ligand>
</feature>
<dbReference type="CDD" id="cd01171">
    <property type="entry name" value="YXKO-related"/>
    <property type="match status" value="1"/>
</dbReference>
<evidence type="ECO:0000313" key="22">
    <source>
        <dbReference type="EMBL" id="MBH9577644.1"/>
    </source>
</evidence>
<dbReference type="GO" id="GO:0046872">
    <property type="term" value="F:metal ion binding"/>
    <property type="evidence" value="ECO:0007669"/>
    <property type="project" value="UniProtKB-UniRule"/>
</dbReference>
<keyword evidence="13" id="KW-0511">Multifunctional enzyme</keyword>
<feature type="binding site" evidence="17">
    <location>
        <position position="439"/>
    </location>
    <ligand>
        <name>(6S)-NADPHX</name>
        <dbReference type="ChEBI" id="CHEBI:64076"/>
    </ligand>
</feature>
<feature type="binding site" evidence="17">
    <location>
        <position position="318"/>
    </location>
    <ligand>
        <name>(6S)-NADPHX</name>
        <dbReference type="ChEBI" id="CHEBI:64076"/>
    </ligand>
</feature>
<comment type="similarity">
    <text evidence="18">Belongs to the NnrE/AIBP family.</text>
</comment>
<dbReference type="GO" id="GO:0046496">
    <property type="term" value="P:nicotinamide nucleotide metabolic process"/>
    <property type="evidence" value="ECO:0007669"/>
    <property type="project" value="UniProtKB-UniRule"/>
</dbReference>
<dbReference type="InterPro" id="IPR029056">
    <property type="entry name" value="Ribokinase-like"/>
</dbReference>
<comment type="similarity">
    <text evidence="3 19">In the N-terminal section; belongs to the NnrE/AIBP family.</text>
</comment>
<keyword evidence="23" id="KW-1185">Reference proteome</keyword>
<feature type="binding site" evidence="18">
    <location>
        <position position="132"/>
    </location>
    <ligand>
        <name>K(+)</name>
        <dbReference type="ChEBI" id="CHEBI:29103"/>
    </ligand>
</feature>
<evidence type="ECO:0000256" key="1">
    <source>
        <dbReference type="ARBA" id="ARBA00000013"/>
    </source>
</evidence>
<feature type="domain" description="YjeF N-terminal" evidence="21">
    <location>
        <begin position="23"/>
        <end position="221"/>
    </location>
</feature>
<comment type="subunit">
    <text evidence="17">Homotetramer.</text>
</comment>
<proteinExistence type="inferred from homology"/>
<dbReference type="Proteomes" id="UP000613266">
    <property type="component" value="Unassembled WGS sequence"/>
</dbReference>
<evidence type="ECO:0000256" key="4">
    <source>
        <dbReference type="ARBA" id="ARBA00009524"/>
    </source>
</evidence>
<dbReference type="InterPro" id="IPR004443">
    <property type="entry name" value="YjeF_N_dom"/>
</dbReference>
<evidence type="ECO:0000256" key="18">
    <source>
        <dbReference type="HAMAP-Rule" id="MF_01966"/>
    </source>
</evidence>
<dbReference type="GO" id="GO:0052855">
    <property type="term" value="F:ADP-dependent NAD(P)H-hydrate dehydratase activity"/>
    <property type="evidence" value="ECO:0007669"/>
    <property type="project" value="UniProtKB-UniRule"/>
</dbReference>
<dbReference type="HAMAP" id="MF_01965">
    <property type="entry name" value="NADHX_dehydratase"/>
    <property type="match status" value="1"/>
</dbReference>
<dbReference type="Pfam" id="PF01256">
    <property type="entry name" value="Carb_kinase"/>
    <property type="match status" value="1"/>
</dbReference>
<evidence type="ECO:0000256" key="6">
    <source>
        <dbReference type="ARBA" id="ARBA00022741"/>
    </source>
</evidence>
<dbReference type="InterPro" id="IPR000631">
    <property type="entry name" value="CARKD"/>
</dbReference>
<evidence type="ECO:0000256" key="2">
    <source>
        <dbReference type="ARBA" id="ARBA00000909"/>
    </source>
</evidence>
<comment type="catalytic activity">
    <reaction evidence="16 17 19">
        <text>(6S)-NADPHX + ADP = AMP + phosphate + NADPH + H(+)</text>
        <dbReference type="Rhea" id="RHEA:32235"/>
        <dbReference type="ChEBI" id="CHEBI:15378"/>
        <dbReference type="ChEBI" id="CHEBI:43474"/>
        <dbReference type="ChEBI" id="CHEBI:57783"/>
        <dbReference type="ChEBI" id="CHEBI:64076"/>
        <dbReference type="ChEBI" id="CHEBI:456215"/>
        <dbReference type="ChEBI" id="CHEBI:456216"/>
        <dbReference type="EC" id="4.2.1.136"/>
    </reaction>
</comment>
<evidence type="ECO:0000259" key="21">
    <source>
        <dbReference type="PROSITE" id="PS51385"/>
    </source>
</evidence>
<dbReference type="RefSeq" id="WP_198111410.1">
    <property type="nucleotide sequence ID" value="NZ_JAEDAK010000007.1"/>
</dbReference>
<feature type="binding site" evidence="18">
    <location>
        <position position="71"/>
    </location>
    <ligand>
        <name>K(+)</name>
        <dbReference type="ChEBI" id="CHEBI:29103"/>
    </ligand>
</feature>
<keyword evidence="12 17" id="KW-0456">Lyase</keyword>
<dbReference type="AlphaFoldDB" id="A0A931J179"/>
<comment type="function">
    <text evidence="14 19">Bifunctional enzyme that catalyzes the epimerization of the S- and R-forms of NAD(P)HX and the dehydration of the S-form of NAD(P)HX at the expense of ADP, which is converted to AMP. This allows the repair of both epimers of NAD(P)HX, a damaged form of NAD(P)H that is a result of enzymatic or heat-dependent hydration.</text>
</comment>
<gene>
    <name evidence="18" type="primary">nnrE</name>
    <name evidence="17" type="synonym">nnrD</name>
    <name evidence="22" type="ORF">I7X39_12105</name>
</gene>
<dbReference type="NCBIfam" id="TIGR00196">
    <property type="entry name" value="yjeF_cterm"/>
    <property type="match status" value="1"/>
</dbReference>
<sequence length="496" mass="50830">MNKPPRALLPLGGTLLAFDAAATRRLEARAAAPGPQPSLLMERAGLSAARLARALCPGAQQVSVLCGPGNNGGDGWVAAWHLHRWGVAVTAHALGGESRTSDHRAAMARARAAGVPISNEPQPSAQAELVLDALLGIGLRSAPAGELAHCLRALGQHPARKLALDLPSGLEADTGRDWGAAACTDTLTFLSAKPGLFTGAGRALAGRVWLDELGASFGGEPAVAELASSALLASWRALSPRAQSSHATHKGRQGDLWVLGGAMPGAALLAARAGLHAGAGRVYLDGRLEADSLQPELILRALPAEGPPVGSCLVAGCGWGEGQADRLAELLERNQHLVLDADALNSLAADASLRARLQQRAGRGARTILTPHPLEAARLLQTAVAEVQADRLRCAQALAQELNCTVLLKGSGTVAASPGQRPLINTTGHGALASAGTGDVLAGWLGGLWAQAPSADPQRLAALAAVWHGLAADQLPLGSAPLPASQLVQRMHQLHP</sequence>
<feature type="binding site" evidence="18">
    <location>
        <position position="168"/>
    </location>
    <ligand>
        <name>K(+)</name>
        <dbReference type="ChEBI" id="CHEBI:29103"/>
    </ligand>
</feature>
<dbReference type="NCBIfam" id="TIGR00197">
    <property type="entry name" value="yjeF_nterm"/>
    <property type="match status" value="1"/>
</dbReference>
<evidence type="ECO:0000256" key="8">
    <source>
        <dbReference type="ARBA" id="ARBA00022857"/>
    </source>
</evidence>
<dbReference type="InterPro" id="IPR017953">
    <property type="entry name" value="Carbohydrate_kinase_pred_CS"/>
</dbReference>
<dbReference type="PANTHER" id="PTHR12592:SF0">
    <property type="entry name" value="ATP-DEPENDENT (S)-NAD(P)H-HYDRATE DEHYDRATASE"/>
    <property type="match status" value="1"/>
</dbReference>
<evidence type="ECO:0000256" key="15">
    <source>
        <dbReference type="ARBA" id="ARBA00048238"/>
    </source>
</evidence>
<comment type="similarity">
    <text evidence="4 19">In the C-terminal section; belongs to the NnrD/CARKD family.</text>
</comment>
<dbReference type="InterPro" id="IPR030677">
    <property type="entry name" value="Nnr"/>
</dbReference>
<evidence type="ECO:0000256" key="19">
    <source>
        <dbReference type="PIRNR" id="PIRNR017184"/>
    </source>
</evidence>
<comment type="catalytic activity">
    <reaction evidence="15 17 19">
        <text>(6S)-NADHX + ADP = AMP + phosphate + NADH + H(+)</text>
        <dbReference type="Rhea" id="RHEA:32223"/>
        <dbReference type="ChEBI" id="CHEBI:15378"/>
        <dbReference type="ChEBI" id="CHEBI:43474"/>
        <dbReference type="ChEBI" id="CHEBI:57945"/>
        <dbReference type="ChEBI" id="CHEBI:64074"/>
        <dbReference type="ChEBI" id="CHEBI:456215"/>
        <dbReference type="ChEBI" id="CHEBI:456216"/>
        <dbReference type="EC" id="4.2.1.136"/>
    </reaction>
</comment>
<feature type="binding site" evidence="17">
    <location>
        <position position="438"/>
    </location>
    <ligand>
        <name>AMP</name>
        <dbReference type="ChEBI" id="CHEBI:456215"/>
    </ligand>
</feature>
<evidence type="ECO:0000256" key="13">
    <source>
        <dbReference type="ARBA" id="ARBA00023268"/>
    </source>
</evidence>
<reference evidence="22" key="1">
    <citation type="submission" date="2020-12" db="EMBL/GenBank/DDBJ databases">
        <title>The genome sequence of Inhella sp. 1Y17.</title>
        <authorList>
            <person name="Liu Y."/>
        </authorList>
    </citation>
    <scope>NUCLEOTIDE SEQUENCE</scope>
    <source>
        <strain evidence="22">1Y17</strain>
    </source>
</reference>
<evidence type="ECO:0000256" key="17">
    <source>
        <dbReference type="HAMAP-Rule" id="MF_01965"/>
    </source>
</evidence>
<evidence type="ECO:0000256" key="10">
    <source>
        <dbReference type="ARBA" id="ARBA00023027"/>
    </source>
</evidence>
<evidence type="ECO:0000259" key="20">
    <source>
        <dbReference type="PROSITE" id="PS51383"/>
    </source>
</evidence>
<name>A0A931J179_9BURK</name>
<comment type="cofactor">
    <cofactor evidence="17">
        <name>Mg(2+)</name>
        <dbReference type="ChEBI" id="CHEBI:18420"/>
    </cofactor>
</comment>
<dbReference type="EC" id="5.1.99.6" evidence="19"/>
<dbReference type="PROSITE" id="PS51383">
    <property type="entry name" value="YJEF_C_3"/>
    <property type="match status" value="1"/>
</dbReference>
<feature type="binding site" evidence="17">
    <location>
        <position position="266"/>
    </location>
    <ligand>
        <name>(6S)-NADPHX</name>
        <dbReference type="ChEBI" id="CHEBI:64076"/>
    </ligand>
</feature>
<evidence type="ECO:0000256" key="16">
    <source>
        <dbReference type="ARBA" id="ARBA00049209"/>
    </source>
</evidence>
<comment type="function">
    <text evidence="18">Catalyzes the epimerization of the S- and R-forms of NAD(P)HX, a damaged form of NAD(P)H that is a result of enzymatic or heat-dependent hydration. This is a prerequisite for the S-specific NAD(P)H-hydrate dehydratase to allow the repair of both epimers of NAD(P)HX.</text>
</comment>
<comment type="caution">
    <text evidence="18">Lacks conserved residue(s) required for the propagation of feature annotation.</text>
</comment>
<evidence type="ECO:0000313" key="23">
    <source>
        <dbReference type="Proteomes" id="UP000613266"/>
    </source>
</evidence>
<dbReference type="Gene3D" id="3.40.50.10260">
    <property type="entry name" value="YjeF N-terminal domain"/>
    <property type="match status" value="1"/>
</dbReference>
<dbReference type="HAMAP" id="MF_01966">
    <property type="entry name" value="NADHX_epimerase"/>
    <property type="match status" value="1"/>
</dbReference>
<evidence type="ECO:0000256" key="5">
    <source>
        <dbReference type="ARBA" id="ARBA00022723"/>
    </source>
</evidence>
<keyword evidence="11 18" id="KW-0413">Isomerase</keyword>
<dbReference type="Gene3D" id="3.40.1190.20">
    <property type="match status" value="1"/>
</dbReference>
<comment type="similarity">
    <text evidence="17">Belongs to the NnrD/CARKD family.</text>
</comment>
<evidence type="ECO:0000256" key="9">
    <source>
        <dbReference type="ARBA" id="ARBA00022958"/>
    </source>
</evidence>
<dbReference type="PIRSF" id="PIRSF017184">
    <property type="entry name" value="Nnr"/>
    <property type="match status" value="1"/>
</dbReference>
<feature type="binding site" evidence="17">
    <location>
        <begin position="409"/>
        <end position="413"/>
    </location>
    <ligand>
        <name>AMP</name>
        <dbReference type="ChEBI" id="CHEBI:456215"/>
    </ligand>
</feature>
<feature type="domain" description="YjeF C-terminal" evidence="20">
    <location>
        <begin position="233"/>
        <end position="496"/>
    </location>
</feature>
<feature type="binding site" evidence="18">
    <location>
        <begin position="70"/>
        <end position="74"/>
    </location>
    <ligand>
        <name>(6S)-NADPHX</name>
        <dbReference type="ChEBI" id="CHEBI:64076"/>
    </ligand>
</feature>
<evidence type="ECO:0000256" key="11">
    <source>
        <dbReference type="ARBA" id="ARBA00023235"/>
    </source>
</evidence>
<dbReference type="GO" id="GO:0005524">
    <property type="term" value="F:ATP binding"/>
    <property type="evidence" value="ECO:0007669"/>
    <property type="project" value="UniProtKB-UniRule"/>
</dbReference>
<keyword evidence="10 17" id="KW-0520">NAD</keyword>
<dbReference type="GO" id="GO:0110051">
    <property type="term" value="P:metabolite repair"/>
    <property type="evidence" value="ECO:0007669"/>
    <property type="project" value="TreeGrafter"/>
</dbReference>
<dbReference type="EC" id="4.2.1.136" evidence="19"/>
<dbReference type="GO" id="GO:0052856">
    <property type="term" value="F:NAD(P)HX epimerase activity"/>
    <property type="evidence" value="ECO:0007669"/>
    <property type="project" value="UniProtKB-UniRule"/>
</dbReference>
<feature type="binding site" evidence="17">
    <location>
        <position position="372"/>
    </location>
    <ligand>
        <name>(6S)-NADPHX</name>
        <dbReference type="ChEBI" id="CHEBI:64076"/>
    </ligand>
</feature>
<dbReference type="PROSITE" id="PS51385">
    <property type="entry name" value="YJEF_N"/>
    <property type="match status" value="1"/>
</dbReference>
<dbReference type="EMBL" id="JAEDAK010000007">
    <property type="protein sequence ID" value="MBH9577644.1"/>
    <property type="molecule type" value="Genomic_DNA"/>
</dbReference>
<evidence type="ECO:0000256" key="12">
    <source>
        <dbReference type="ARBA" id="ARBA00023239"/>
    </source>
</evidence>
<comment type="catalytic activity">
    <reaction evidence="1 18 19">
        <text>(6R)-NADHX = (6S)-NADHX</text>
        <dbReference type="Rhea" id="RHEA:32215"/>
        <dbReference type="ChEBI" id="CHEBI:64074"/>
        <dbReference type="ChEBI" id="CHEBI:64075"/>
        <dbReference type="EC" id="5.1.99.6"/>
    </reaction>
</comment>
<keyword evidence="6 17" id="KW-0547">Nucleotide-binding</keyword>
<keyword evidence="9 18" id="KW-0630">Potassium</keyword>
<evidence type="ECO:0000256" key="7">
    <source>
        <dbReference type="ARBA" id="ARBA00022840"/>
    </source>
</evidence>
<evidence type="ECO:0000256" key="14">
    <source>
        <dbReference type="ARBA" id="ARBA00025153"/>
    </source>
</evidence>
<protein>
    <recommendedName>
        <fullName evidence="19">Bifunctional NAD(P)H-hydrate repair enzyme</fullName>
    </recommendedName>
    <alternativeName>
        <fullName evidence="19">Nicotinamide nucleotide repair protein</fullName>
    </alternativeName>
    <domain>
        <recommendedName>
            <fullName evidence="19">ADP-dependent (S)-NAD(P)H-hydrate dehydratase</fullName>
            <ecNumber evidence="19">4.2.1.136</ecNumber>
        </recommendedName>
        <alternativeName>
            <fullName evidence="19">ADP-dependent NAD(P)HX dehydratase</fullName>
        </alternativeName>
    </domain>
    <domain>
        <recommendedName>
            <fullName evidence="19">NAD(P)H-hydrate epimerase</fullName>
            <ecNumber evidence="19">5.1.99.6</ecNumber>
        </recommendedName>
    </domain>
</protein>
<accession>A0A931J179</accession>
<dbReference type="PROSITE" id="PS01050">
    <property type="entry name" value="YJEF_C_2"/>
    <property type="match status" value="1"/>
</dbReference>
<keyword evidence="5 18" id="KW-0479">Metal-binding</keyword>
<keyword evidence="7 17" id="KW-0067">ATP-binding</keyword>
<dbReference type="SUPFAM" id="SSF53613">
    <property type="entry name" value="Ribokinase-like"/>
    <property type="match status" value="1"/>
</dbReference>
<keyword evidence="8 17" id="KW-0521">NADP</keyword>
<organism evidence="22 23">
    <name type="scientific">Inhella proteolytica</name>
    <dbReference type="NCBI Taxonomy" id="2795029"/>
    <lineage>
        <taxon>Bacteria</taxon>
        <taxon>Pseudomonadati</taxon>
        <taxon>Pseudomonadota</taxon>
        <taxon>Betaproteobacteria</taxon>
        <taxon>Burkholderiales</taxon>
        <taxon>Sphaerotilaceae</taxon>
        <taxon>Inhella</taxon>
    </lineage>
</organism>
<comment type="function">
    <text evidence="17">Catalyzes the dehydration of the S-form of NAD(P)HX at the expense of ADP, which is converted to AMP. Together with NAD(P)HX epimerase, which catalyzes the epimerization of the S- and R-forms, the enzyme allows the repair of both epimers of NAD(P)HX, a damaged form of NAD(P)H that is a result of enzymatic or heat-dependent hydration.</text>
</comment>
<comment type="cofactor">
    <cofactor evidence="18 19">
        <name>K(+)</name>
        <dbReference type="ChEBI" id="CHEBI:29103"/>
    </cofactor>
    <text evidence="18 19">Binds 1 potassium ion per subunit.</text>
</comment>
<evidence type="ECO:0000256" key="3">
    <source>
        <dbReference type="ARBA" id="ARBA00006001"/>
    </source>
</evidence>
<dbReference type="Pfam" id="PF03853">
    <property type="entry name" value="YjeF_N"/>
    <property type="match status" value="1"/>
</dbReference>
<dbReference type="PANTHER" id="PTHR12592">
    <property type="entry name" value="ATP-DEPENDENT (S)-NAD(P)H-HYDRATE DEHYDRATASE FAMILY MEMBER"/>
    <property type="match status" value="1"/>
</dbReference>
<comment type="caution">
    <text evidence="22">The sequence shown here is derived from an EMBL/GenBank/DDBJ whole genome shotgun (WGS) entry which is preliminary data.</text>
</comment>
<comment type="catalytic activity">
    <reaction evidence="2 18 19">
        <text>(6R)-NADPHX = (6S)-NADPHX</text>
        <dbReference type="Rhea" id="RHEA:32227"/>
        <dbReference type="ChEBI" id="CHEBI:64076"/>
        <dbReference type="ChEBI" id="CHEBI:64077"/>
        <dbReference type="EC" id="5.1.99.6"/>
    </reaction>
</comment>
<dbReference type="InterPro" id="IPR036652">
    <property type="entry name" value="YjeF_N_dom_sf"/>
</dbReference>
<dbReference type="SUPFAM" id="SSF64153">
    <property type="entry name" value="YjeF N-terminal domain-like"/>
    <property type="match status" value="1"/>
</dbReference>